<name>A0AC59YJR0_RANTA</name>
<proteinExistence type="predicted"/>
<reference evidence="1" key="1">
    <citation type="submission" date="2023-05" db="EMBL/GenBank/DDBJ databases">
        <authorList>
            <consortium name="ELIXIR-Norway"/>
        </authorList>
    </citation>
    <scope>NUCLEOTIDE SEQUENCE</scope>
</reference>
<protein>
    <submittedName>
        <fullName evidence="1">Uncharacterized protein</fullName>
    </submittedName>
</protein>
<reference evidence="1" key="2">
    <citation type="submission" date="2025-03" db="EMBL/GenBank/DDBJ databases">
        <authorList>
            <consortium name="ELIXIR-Norway"/>
            <consortium name="Elixir Norway"/>
        </authorList>
    </citation>
    <scope>NUCLEOTIDE SEQUENCE</scope>
</reference>
<organism evidence="1 2">
    <name type="scientific">Rangifer tarandus platyrhynchus</name>
    <name type="common">Svalbard reindeer</name>
    <dbReference type="NCBI Taxonomy" id="3082113"/>
    <lineage>
        <taxon>Eukaryota</taxon>
        <taxon>Metazoa</taxon>
        <taxon>Chordata</taxon>
        <taxon>Craniata</taxon>
        <taxon>Vertebrata</taxon>
        <taxon>Euteleostomi</taxon>
        <taxon>Mammalia</taxon>
        <taxon>Eutheria</taxon>
        <taxon>Laurasiatheria</taxon>
        <taxon>Artiodactyla</taxon>
        <taxon>Ruminantia</taxon>
        <taxon>Pecora</taxon>
        <taxon>Cervidae</taxon>
        <taxon>Odocoileinae</taxon>
        <taxon>Rangifer</taxon>
    </lineage>
</organism>
<dbReference type="Proteomes" id="UP001162501">
    <property type="component" value="Chromosome 16"/>
</dbReference>
<gene>
    <name evidence="1" type="ORF">MRATA1EN22A_LOCUS6967</name>
</gene>
<dbReference type="EMBL" id="OX596100">
    <property type="protein sequence ID" value="CAM9752308.1"/>
    <property type="molecule type" value="Genomic_DNA"/>
</dbReference>
<sequence>MTNLLGEAVRKTRAGDAGGDQGKALENQAVGWSLHQPLYTPGWPSYNLLALFLFPVLVLDISVKNCVCYAVAAGEGGVEKQMANSLLPLPPLLTETTQCSGDH</sequence>
<accession>A0AC59YJR0</accession>
<evidence type="ECO:0000313" key="1">
    <source>
        <dbReference type="EMBL" id="CAM9752308.1"/>
    </source>
</evidence>
<evidence type="ECO:0000313" key="2">
    <source>
        <dbReference type="Proteomes" id="UP001162501"/>
    </source>
</evidence>